<dbReference type="EMBL" id="FOBO01000008">
    <property type="protein sequence ID" value="SEM79116.1"/>
    <property type="molecule type" value="Genomic_DNA"/>
</dbReference>
<dbReference type="RefSeq" id="WP_074786117.1">
    <property type="nucleotide sequence ID" value="NZ_FOBO01000008.1"/>
</dbReference>
<reference evidence="1 2" key="1">
    <citation type="submission" date="2016-10" db="EMBL/GenBank/DDBJ databases">
        <authorList>
            <person name="de Groot N.N."/>
        </authorList>
    </citation>
    <scope>NUCLEOTIDE SEQUENCE [LARGE SCALE GENOMIC DNA]</scope>
    <source>
        <strain evidence="1 2">DSM 11457</strain>
    </source>
</reference>
<proteinExistence type="predicted"/>
<gene>
    <name evidence="1" type="ORF">SAMN04488077_10829</name>
</gene>
<dbReference type="SUPFAM" id="SSF103025">
    <property type="entry name" value="Folate-binding domain"/>
    <property type="match status" value="1"/>
</dbReference>
<dbReference type="Gene3D" id="3.30.1360.120">
    <property type="entry name" value="Probable tRNA modification gtpase trme, domain 1"/>
    <property type="match status" value="1"/>
</dbReference>
<dbReference type="InterPro" id="IPR027266">
    <property type="entry name" value="TrmE/GcvT-like"/>
</dbReference>
<protein>
    <submittedName>
        <fullName evidence="1">Sarcosine oxidase subunit gamma</fullName>
    </submittedName>
</protein>
<name>A0A1H8B8U2_9RHOB</name>
<organism evidence="1 2">
    <name type="scientific">Roseovarius tolerans</name>
    <dbReference type="NCBI Taxonomy" id="74031"/>
    <lineage>
        <taxon>Bacteria</taxon>
        <taxon>Pseudomonadati</taxon>
        <taxon>Pseudomonadota</taxon>
        <taxon>Alphaproteobacteria</taxon>
        <taxon>Rhodobacterales</taxon>
        <taxon>Roseobacteraceae</taxon>
        <taxon>Roseovarius</taxon>
    </lineage>
</organism>
<evidence type="ECO:0000313" key="2">
    <source>
        <dbReference type="Proteomes" id="UP000182160"/>
    </source>
</evidence>
<dbReference type="AlphaFoldDB" id="A0A1H8B8U2"/>
<dbReference type="Proteomes" id="UP000182160">
    <property type="component" value="Unassembled WGS sequence"/>
</dbReference>
<evidence type="ECO:0000313" key="1">
    <source>
        <dbReference type="EMBL" id="SEM79116.1"/>
    </source>
</evidence>
<accession>A0A1H8B8U2</accession>
<sequence>MVELQAESPGEGRLPVTAGDLRLSEVVRERMTWLAPYKGQAAALSEAMQAAHGMGWPKAGRMTGRKGARAMWFGRDMALLIGPEPDPGLAAHAALVDQSDAWAVLALEGPGAPEVLARLCPLDLRDQVFKRGHVARTEVAHMAGAIARMGADNWRIMVFRSMAGTLIHEVETAMRRVAARRNSPREGADRAHHLP</sequence>